<protein>
    <submittedName>
        <fullName evidence="2">SusD/RagB family nutrient-binding outer membrane lipoprotein</fullName>
    </submittedName>
</protein>
<sequence>MKSSYKKLALLFPLALSLGACESDFDKINTNPNNSEVAQPNLLLTQIIRSNVTRSWDVAANMDGGLLIVQHWAKIQYTNEDRYSFRPAAIQALWDGFYAGGLQDANVVINQGKAANNASYQGVGLVMRSWQFSLLTDMFGDIPYSQALQADKFVSPAYDAQQDVYKGLLADLKTASDLLASKQGSIQGDILYNGDTEKWRRFANSLRLRLAMRIADADPATARAVVAEVLGADNVFRSNSDNARLVFLDATFPNDNPVYETYKTRDDHRVSETLVTRLKAVNDPRLAVYADRPVAGGDYKGVPNGLLAADATALGLEKTSLPGIAFRRETSPAVLMTYAEVLFFKAEAIQRGFVTGVAATEYNAAITASMNQHGITDGAAITTYLAQADVAYNPASYKTSIGNQKWIALFGQGLEAWSEWRRLDAPTLTVARRPVTAAGGKIPVRFLYPTQEQSINQASYSAAVARQGADLLTTKLWWDKF</sequence>
<name>A0ABU3TI63_9BACT</name>
<keyword evidence="1" id="KW-0732">Signal</keyword>
<evidence type="ECO:0000313" key="3">
    <source>
        <dbReference type="Proteomes" id="UP001250698"/>
    </source>
</evidence>
<dbReference type="Gene3D" id="1.25.40.390">
    <property type="match status" value="1"/>
</dbReference>
<feature type="chain" id="PRO_5045961263" evidence="1">
    <location>
        <begin position="23"/>
        <end position="481"/>
    </location>
</feature>
<dbReference type="SUPFAM" id="SSF48452">
    <property type="entry name" value="TPR-like"/>
    <property type="match status" value="1"/>
</dbReference>
<dbReference type="EMBL" id="JAWDJT010000007">
    <property type="protein sequence ID" value="MDU0371069.1"/>
    <property type="molecule type" value="Genomic_DNA"/>
</dbReference>
<comment type="caution">
    <text evidence="2">The sequence shown here is derived from an EMBL/GenBank/DDBJ whole genome shotgun (WGS) entry which is preliminary data.</text>
</comment>
<dbReference type="Pfam" id="PF12771">
    <property type="entry name" value="SusD-like_2"/>
    <property type="match status" value="1"/>
</dbReference>
<dbReference type="RefSeq" id="WP_315998539.1">
    <property type="nucleotide sequence ID" value="NZ_JAWDJT010000007.1"/>
</dbReference>
<keyword evidence="3" id="KW-1185">Reference proteome</keyword>
<keyword evidence="2" id="KW-0449">Lipoprotein</keyword>
<accession>A0ABU3TI63</accession>
<dbReference type="InterPro" id="IPR011990">
    <property type="entry name" value="TPR-like_helical_dom_sf"/>
</dbReference>
<organism evidence="2 3">
    <name type="scientific">Hymenobacter endophyticus</name>
    <dbReference type="NCBI Taxonomy" id="3076335"/>
    <lineage>
        <taxon>Bacteria</taxon>
        <taxon>Pseudomonadati</taxon>
        <taxon>Bacteroidota</taxon>
        <taxon>Cytophagia</taxon>
        <taxon>Cytophagales</taxon>
        <taxon>Hymenobacteraceae</taxon>
        <taxon>Hymenobacter</taxon>
    </lineage>
</organism>
<feature type="signal peptide" evidence="1">
    <location>
        <begin position="1"/>
        <end position="22"/>
    </location>
</feature>
<dbReference type="Proteomes" id="UP001250698">
    <property type="component" value="Unassembled WGS sequence"/>
</dbReference>
<evidence type="ECO:0000256" key="1">
    <source>
        <dbReference type="SAM" id="SignalP"/>
    </source>
</evidence>
<gene>
    <name evidence="2" type="ORF">ROI90_11735</name>
</gene>
<dbReference type="InterPro" id="IPR041662">
    <property type="entry name" value="SusD-like_2"/>
</dbReference>
<reference evidence="2 3" key="1">
    <citation type="submission" date="2023-10" db="EMBL/GenBank/DDBJ databases">
        <title>Hymenobacter endophyticus sp. nov., an isolate from the leaf tissues of wheat.</title>
        <authorList>
            <person name="Dai Y."/>
        </authorList>
    </citation>
    <scope>NUCLEOTIDE SEQUENCE [LARGE SCALE GENOMIC DNA]</scope>
    <source>
        <strain evidence="2 3">ZK17L-C2</strain>
    </source>
</reference>
<proteinExistence type="predicted"/>
<dbReference type="PROSITE" id="PS51257">
    <property type="entry name" value="PROKAR_LIPOPROTEIN"/>
    <property type="match status" value="1"/>
</dbReference>
<evidence type="ECO:0000313" key="2">
    <source>
        <dbReference type="EMBL" id="MDU0371069.1"/>
    </source>
</evidence>